<name>A0A8J7MDX7_9BACT</name>
<feature type="transmembrane region" description="Helical" evidence="1">
    <location>
        <begin position="12"/>
        <end position="30"/>
    </location>
</feature>
<organism evidence="2 3">
    <name type="scientific">Persicirhabdus sediminis</name>
    <dbReference type="NCBI Taxonomy" id="454144"/>
    <lineage>
        <taxon>Bacteria</taxon>
        <taxon>Pseudomonadati</taxon>
        <taxon>Verrucomicrobiota</taxon>
        <taxon>Verrucomicrobiia</taxon>
        <taxon>Verrucomicrobiales</taxon>
        <taxon>Verrucomicrobiaceae</taxon>
        <taxon>Persicirhabdus</taxon>
    </lineage>
</organism>
<evidence type="ECO:0000313" key="2">
    <source>
        <dbReference type="EMBL" id="MBK1790753.1"/>
    </source>
</evidence>
<keyword evidence="1" id="KW-0472">Membrane</keyword>
<keyword evidence="1" id="KW-1133">Transmembrane helix</keyword>
<dbReference type="AlphaFoldDB" id="A0A8J7MDX7"/>
<evidence type="ECO:0000256" key="1">
    <source>
        <dbReference type="SAM" id="Phobius"/>
    </source>
</evidence>
<dbReference type="RefSeq" id="WP_200310775.1">
    <property type="nucleotide sequence ID" value="NZ_JAENIM010000032.1"/>
</dbReference>
<dbReference type="EMBL" id="JAENIM010000032">
    <property type="protein sequence ID" value="MBK1790753.1"/>
    <property type="molecule type" value="Genomic_DNA"/>
</dbReference>
<proteinExistence type="predicted"/>
<dbReference type="Gene3D" id="3.30.300.250">
    <property type="match status" value="1"/>
</dbReference>
<dbReference type="Proteomes" id="UP000624703">
    <property type="component" value="Unassembled WGS sequence"/>
</dbReference>
<sequence>MQKLEGPEKRMRNIVLAIGMVFMLGGVFVGNRAVTAAIKKRQAANAKQAVSEEAVKAELVNEEASMSPEAELEQIAAKLNETLPRQLDAATRLESSSAEPGLQLHYFYTLLGTELAADDSFAERTNELRTRLLENYRDSAEMKRLRDLGVTLVYIYKDEAGNELARIEITPADLAN</sequence>
<reference evidence="2" key="1">
    <citation type="submission" date="2021-01" db="EMBL/GenBank/DDBJ databases">
        <title>Modified the classification status of verrucomicrobia.</title>
        <authorList>
            <person name="Feng X."/>
        </authorList>
    </citation>
    <scope>NUCLEOTIDE SEQUENCE</scope>
    <source>
        <strain evidence="2">_KCTC 22039</strain>
    </source>
</reference>
<comment type="caution">
    <text evidence="2">The sequence shown here is derived from an EMBL/GenBank/DDBJ whole genome shotgun (WGS) entry which is preliminary data.</text>
</comment>
<accession>A0A8J7MDX7</accession>
<gene>
    <name evidence="2" type="ORF">JIN82_06250</name>
</gene>
<evidence type="ECO:0000313" key="3">
    <source>
        <dbReference type="Proteomes" id="UP000624703"/>
    </source>
</evidence>
<keyword evidence="3" id="KW-1185">Reference proteome</keyword>
<keyword evidence="1" id="KW-0812">Transmembrane</keyword>
<protein>
    <submittedName>
        <fullName evidence="2">Uncharacterized protein</fullName>
    </submittedName>
</protein>